<dbReference type="SMART" id="SM00833">
    <property type="entry name" value="CobW_C"/>
    <property type="match status" value="1"/>
</dbReference>
<feature type="domain" description="CobW C-terminal" evidence="3">
    <location>
        <begin position="242"/>
        <end position="333"/>
    </location>
</feature>
<protein>
    <submittedName>
        <fullName evidence="4">GTP-binding protein</fullName>
    </submittedName>
</protein>
<dbReference type="PANTHER" id="PTHR43603">
    <property type="entry name" value="COBW DOMAIN-CONTAINING PROTEIN DDB_G0274527"/>
    <property type="match status" value="1"/>
</dbReference>
<dbReference type="InterPro" id="IPR011629">
    <property type="entry name" value="CobW-like_C"/>
</dbReference>
<evidence type="ECO:0000313" key="4">
    <source>
        <dbReference type="EMBL" id="MCL7746585.1"/>
    </source>
</evidence>
<dbReference type="AlphaFoldDB" id="A0A9X2A298"/>
<evidence type="ECO:0000256" key="1">
    <source>
        <dbReference type="ARBA" id="ARBA00022741"/>
    </source>
</evidence>
<name>A0A9X2A298_9BACI</name>
<dbReference type="GO" id="GO:0000166">
    <property type="term" value="F:nucleotide binding"/>
    <property type="evidence" value="ECO:0007669"/>
    <property type="project" value="UniProtKB-KW"/>
</dbReference>
<dbReference type="Gene3D" id="3.30.1220.10">
    <property type="entry name" value="CobW-like, C-terminal domain"/>
    <property type="match status" value="1"/>
</dbReference>
<dbReference type="InterPro" id="IPR051927">
    <property type="entry name" value="Zn_Chap_cDPG_Synth"/>
</dbReference>
<keyword evidence="5" id="KW-1185">Reference proteome</keyword>
<comment type="caution">
    <text evidence="4">The sequence shown here is derived from an EMBL/GenBank/DDBJ whole genome shotgun (WGS) entry which is preliminary data.</text>
</comment>
<reference evidence="4" key="1">
    <citation type="submission" date="2022-02" db="EMBL/GenBank/DDBJ databases">
        <title>Halalkalibacter sp. nov. isolated from Lonar Lake, India.</title>
        <authorList>
            <person name="Joshi A."/>
            <person name="Thite S."/>
            <person name="Lodha T."/>
        </authorList>
    </citation>
    <scope>NUCLEOTIDE SEQUENCE</scope>
    <source>
        <strain evidence="4">MEB205</strain>
    </source>
</reference>
<dbReference type="Pfam" id="PF07683">
    <property type="entry name" value="CobW_C"/>
    <property type="match status" value="1"/>
</dbReference>
<dbReference type="InterPro" id="IPR027417">
    <property type="entry name" value="P-loop_NTPase"/>
</dbReference>
<keyword evidence="2" id="KW-0143">Chaperone</keyword>
<dbReference type="Gene3D" id="3.40.50.300">
    <property type="entry name" value="P-loop containing nucleotide triphosphate hydrolases"/>
    <property type="match status" value="1"/>
</dbReference>
<dbReference type="Proteomes" id="UP001139150">
    <property type="component" value="Unassembled WGS sequence"/>
</dbReference>
<evidence type="ECO:0000256" key="2">
    <source>
        <dbReference type="ARBA" id="ARBA00023186"/>
    </source>
</evidence>
<gene>
    <name evidence="4" type="ORF">MF646_05545</name>
</gene>
<dbReference type="RefSeq" id="WP_250095497.1">
    <property type="nucleotide sequence ID" value="NZ_JAKRYL010000004.1"/>
</dbReference>
<proteinExistence type="predicted"/>
<evidence type="ECO:0000313" key="5">
    <source>
        <dbReference type="Proteomes" id="UP001139150"/>
    </source>
</evidence>
<dbReference type="PANTHER" id="PTHR43603:SF1">
    <property type="entry name" value="ZINC-REGULATED GTPASE METALLOPROTEIN ACTIVATOR 1"/>
    <property type="match status" value="1"/>
</dbReference>
<keyword evidence="1" id="KW-0547">Nucleotide-binding</keyword>
<organism evidence="4 5">
    <name type="scientific">Halalkalibacter alkaliphilus</name>
    <dbReference type="NCBI Taxonomy" id="2917993"/>
    <lineage>
        <taxon>Bacteria</taxon>
        <taxon>Bacillati</taxon>
        <taxon>Bacillota</taxon>
        <taxon>Bacilli</taxon>
        <taxon>Bacillales</taxon>
        <taxon>Bacillaceae</taxon>
        <taxon>Halalkalibacter</taxon>
    </lineage>
</organism>
<sequence>MEKKKSLTVITGFSLKEKCELIKKIKGRKHENVKVILFRPMNIEFFKKADDPFTLTQFISEAVHDIEINTFFNLLETLKKEAQNKNTTEIILDVYPISDIHTFFESLTIGSQKWFLTSHIHVIDSRKFWFSYFSEHEILVYTDSTLATSYTLGETLINQLELADSIVLMNSEQLSHERMGELMMFIRSLQPKALIHLIEEFNWEMNNRKTAFDTKAASSVYTHQIELFSSRNKLKVIGQHGIDTFIYQSFSPIDFTRLESSFSQLPNEVFRMKGRCYNPIAQELYSISQVGSSIQVDTTEIDTSTSLGILTEFLFIGTELDQSAIQTLLDRCLCNQNNYSNLSV</sequence>
<accession>A0A9X2A298</accession>
<dbReference type="SUPFAM" id="SSF90002">
    <property type="entry name" value="Hypothetical protein YjiA, C-terminal domain"/>
    <property type="match status" value="1"/>
</dbReference>
<evidence type="ECO:0000259" key="3">
    <source>
        <dbReference type="SMART" id="SM00833"/>
    </source>
</evidence>
<dbReference type="InterPro" id="IPR036627">
    <property type="entry name" value="CobW-likC_sf"/>
</dbReference>
<dbReference type="EMBL" id="JAKRYL010000004">
    <property type="protein sequence ID" value="MCL7746585.1"/>
    <property type="molecule type" value="Genomic_DNA"/>
</dbReference>